<dbReference type="AlphaFoldDB" id="A0ABD0TTH3"/>
<dbReference type="Proteomes" id="UP001552299">
    <property type="component" value="Unassembled WGS sequence"/>
</dbReference>
<dbReference type="InterPro" id="IPR012340">
    <property type="entry name" value="NA-bd_OB-fold"/>
</dbReference>
<keyword evidence="4" id="KW-0732">Signal</keyword>
<dbReference type="NCBIfam" id="TIGR00981">
    <property type="entry name" value="rpsL_bact"/>
    <property type="match status" value="1"/>
</dbReference>
<dbReference type="PRINTS" id="PR01034">
    <property type="entry name" value="RIBOSOMALS12"/>
</dbReference>
<evidence type="ECO:0000256" key="3">
    <source>
        <dbReference type="ARBA" id="ARBA00023274"/>
    </source>
</evidence>
<dbReference type="Gene3D" id="2.40.50.140">
    <property type="entry name" value="Nucleic acid-binding proteins"/>
    <property type="match status" value="1"/>
</dbReference>
<evidence type="ECO:0008006" key="7">
    <source>
        <dbReference type="Google" id="ProtNLM"/>
    </source>
</evidence>
<evidence type="ECO:0000313" key="6">
    <source>
        <dbReference type="Proteomes" id="UP001552299"/>
    </source>
</evidence>
<comment type="similarity">
    <text evidence="1">Belongs to the universal ribosomal protein uS12 family.</text>
</comment>
<keyword evidence="6" id="KW-1185">Reference proteome</keyword>
<gene>
    <name evidence="5" type="ORF">M5K25_028357</name>
</gene>
<protein>
    <recommendedName>
        <fullName evidence="7">Ribosomal protein S12</fullName>
    </recommendedName>
</protein>
<dbReference type="PANTHER" id="PTHR11652">
    <property type="entry name" value="30S RIBOSOMAL PROTEIN S12 FAMILY MEMBER"/>
    <property type="match status" value="1"/>
</dbReference>
<feature type="chain" id="PRO_5044760134" description="Ribosomal protein S12" evidence="4">
    <location>
        <begin position="20"/>
        <end position="338"/>
    </location>
</feature>
<proteinExistence type="inferred from homology"/>
<dbReference type="Pfam" id="PF00164">
    <property type="entry name" value="Ribosom_S12_S23"/>
    <property type="match status" value="1"/>
</dbReference>
<dbReference type="SUPFAM" id="SSF50249">
    <property type="entry name" value="Nucleic acid-binding proteins"/>
    <property type="match status" value="1"/>
</dbReference>
<evidence type="ECO:0000313" key="5">
    <source>
        <dbReference type="EMBL" id="KAL0902964.1"/>
    </source>
</evidence>
<name>A0ABD0TTH3_DENTH</name>
<dbReference type="GO" id="GO:0005840">
    <property type="term" value="C:ribosome"/>
    <property type="evidence" value="ECO:0007669"/>
    <property type="project" value="UniProtKB-KW"/>
</dbReference>
<comment type="caution">
    <text evidence="5">The sequence shown here is derived from an EMBL/GenBank/DDBJ whole genome shotgun (WGS) entry which is preliminary data.</text>
</comment>
<dbReference type="InterPro" id="IPR006032">
    <property type="entry name" value="Ribosomal_uS12"/>
</dbReference>
<sequence length="338" mass="38559">MRFIVALLIASLFVDKADSELSFIPRPKACIHALHISRSQQYSHPYPITSIPQASYPFSFDRGGGASPNRKTPIGFRDNQARTDDFHHVKHALFETGRRRTDSVLVEAEPSQDDMNHPFFLRQGSYYHFRRNWSYFSFPFPFQSSYSDSKGDLSVNFSTITPKKPNSALRKVARVRLTSGFEITAYIPGIGHNSQEHSVVLVRGGRVKDLPGVRYHIVRGTLDAVGVKDRQQGRSSALTGPSPIAMIRSTFPLHYFGNPRTRSYGYVKYRISNPSRKRRETDTQLKVKVSKQNSICIYEIEYGILWKAVFDESRMYGLEGDFSYLLKSTLQYGVKKPK</sequence>
<feature type="signal peptide" evidence="4">
    <location>
        <begin position="1"/>
        <end position="19"/>
    </location>
</feature>
<evidence type="ECO:0000256" key="2">
    <source>
        <dbReference type="ARBA" id="ARBA00022980"/>
    </source>
</evidence>
<dbReference type="InterPro" id="IPR005679">
    <property type="entry name" value="Ribosomal_uS12_bac"/>
</dbReference>
<evidence type="ECO:0000256" key="4">
    <source>
        <dbReference type="SAM" id="SignalP"/>
    </source>
</evidence>
<dbReference type="EMBL" id="JANQDX010000038">
    <property type="protein sequence ID" value="KAL0902964.1"/>
    <property type="molecule type" value="Genomic_DNA"/>
</dbReference>
<keyword evidence="2" id="KW-0689">Ribosomal protein</keyword>
<dbReference type="GO" id="GO:1990904">
    <property type="term" value="C:ribonucleoprotein complex"/>
    <property type="evidence" value="ECO:0007669"/>
    <property type="project" value="UniProtKB-KW"/>
</dbReference>
<evidence type="ECO:0000256" key="1">
    <source>
        <dbReference type="ARBA" id="ARBA00005657"/>
    </source>
</evidence>
<keyword evidence="3" id="KW-0687">Ribonucleoprotein</keyword>
<dbReference type="PROSITE" id="PS00055">
    <property type="entry name" value="RIBOSOMAL_S12"/>
    <property type="match status" value="1"/>
</dbReference>
<accession>A0ABD0TTH3</accession>
<reference evidence="5 6" key="1">
    <citation type="journal article" date="2024" name="Plant Biotechnol. J.">
        <title>Dendrobium thyrsiflorum genome and its molecular insights into genes involved in important horticultural traits.</title>
        <authorList>
            <person name="Chen B."/>
            <person name="Wang J.Y."/>
            <person name="Zheng P.J."/>
            <person name="Li K.L."/>
            <person name="Liang Y.M."/>
            <person name="Chen X.F."/>
            <person name="Zhang C."/>
            <person name="Zhao X."/>
            <person name="He X."/>
            <person name="Zhang G.Q."/>
            <person name="Liu Z.J."/>
            <person name="Xu Q."/>
        </authorList>
    </citation>
    <scope>NUCLEOTIDE SEQUENCE [LARGE SCALE GENOMIC DNA]</scope>
    <source>
        <strain evidence="5">GZMU011</strain>
    </source>
</reference>
<organism evidence="5 6">
    <name type="scientific">Dendrobium thyrsiflorum</name>
    <name type="common">Pinecone-like raceme dendrobium</name>
    <name type="synonym">Orchid</name>
    <dbReference type="NCBI Taxonomy" id="117978"/>
    <lineage>
        <taxon>Eukaryota</taxon>
        <taxon>Viridiplantae</taxon>
        <taxon>Streptophyta</taxon>
        <taxon>Embryophyta</taxon>
        <taxon>Tracheophyta</taxon>
        <taxon>Spermatophyta</taxon>
        <taxon>Magnoliopsida</taxon>
        <taxon>Liliopsida</taxon>
        <taxon>Asparagales</taxon>
        <taxon>Orchidaceae</taxon>
        <taxon>Epidendroideae</taxon>
        <taxon>Malaxideae</taxon>
        <taxon>Dendrobiinae</taxon>
        <taxon>Dendrobium</taxon>
    </lineage>
</organism>
<dbReference type="CDD" id="cd03368">
    <property type="entry name" value="Ribosomal_S12"/>
    <property type="match status" value="1"/>
</dbReference>